<feature type="domain" description="DUF4825" evidence="3">
    <location>
        <begin position="506"/>
        <end position="592"/>
    </location>
</feature>
<dbReference type="AlphaFoldDB" id="A0A7G9B1Z7"/>
<dbReference type="Proteomes" id="UP000515960">
    <property type="component" value="Chromosome"/>
</dbReference>
<keyword evidence="1" id="KW-0812">Transmembrane</keyword>
<feature type="transmembrane region" description="Helical" evidence="1">
    <location>
        <begin position="253"/>
        <end position="275"/>
    </location>
</feature>
<evidence type="ECO:0000259" key="2">
    <source>
        <dbReference type="Pfam" id="PF05569"/>
    </source>
</evidence>
<dbReference type="EMBL" id="CP060490">
    <property type="protein sequence ID" value="QNL43578.1"/>
    <property type="molecule type" value="Genomic_DNA"/>
</dbReference>
<evidence type="ECO:0000313" key="4">
    <source>
        <dbReference type="EMBL" id="QNL43578.1"/>
    </source>
</evidence>
<sequence>MSILTAVFGELIQMSLTAVPVILIVAALRLALCRAPKRYSYALWLAVGFRLVCPVALTGVLGTEAGVTALLPQALPATTERVAAGVSRVDYGIVPVMTGGAQTLKEAASSAADVPDWSAWLALVWAAGVCMLLARSLIVYVRLKRRMATAVHLEGNVYESDVLATPFVMGLIRPRIYIPFRLEGEERSYVLDHERCHIRRADHLVRLIAYLLASVYWMNPLVWACYYLMNRDMEMSCDESVLGRLGVGIKKGYSMSLVSFATTRRIPAAGLLAFGEGDARKRVKNVLRWKRETPRVAFLAIIVCIFAIIVCLGNGSAGTGWVRGGETETNDGFDMTKFSYSVSRDVRSMFLYEEVYDNGQLISGRVLAATDFITGQRPDQGTLEIGYEMEGWTQPHWLQKDGSAVASMPSGIPERDYRAMLSKALNLRSGRVELPADGSCTIYLISLTEDATKGLRPFGPEDLDAGGPEGLKDNGVVAALRLITSTKPMDDALEQLGASAWAYRLFDTATPYVGDAPGCVDVLFALRVGDKLGNFSIELGTGERPYGLQLNFRQSPEDPQVLDREMNRYAPVLIALIGNLDQVSWTYPAEDGSLRQAECTYDEEGVLGQVREATGRAYGSLKEMGTSPQGVQDLLQGMGLK</sequence>
<keyword evidence="1" id="KW-1133">Transmembrane helix</keyword>
<feature type="transmembrane region" description="Helical" evidence="1">
    <location>
        <begin position="207"/>
        <end position="229"/>
    </location>
</feature>
<name>A0A7G9B1Z7_9FIRM</name>
<dbReference type="Pfam" id="PF16107">
    <property type="entry name" value="DUF4825"/>
    <property type="match status" value="1"/>
</dbReference>
<feature type="domain" description="Peptidase M56" evidence="2">
    <location>
        <begin position="11"/>
        <end position="285"/>
    </location>
</feature>
<evidence type="ECO:0000259" key="3">
    <source>
        <dbReference type="Pfam" id="PF16107"/>
    </source>
</evidence>
<keyword evidence="1" id="KW-0472">Membrane</keyword>
<feature type="transmembrane region" description="Helical" evidence="1">
    <location>
        <begin position="39"/>
        <end position="61"/>
    </location>
</feature>
<dbReference type="Pfam" id="PF05569">
    <property type="entry name" value="Peptidase_M56"/>
    <property type="match status" value="1"/>
</dbReference>
<dbReference type="CDD" id="cd07341">
    <property type="entry name" value="M56_BlaR1_MecR1_like"/>
    <property type="match status" value="1"/>
</dbReference>
<dbReference type="PANTHER" id="PTHR34978:SF3">
    <property type="entry name" value="SLR0241 PROTEIN"/>
    <property type="match status" value="1"/>
</dbReference>
<dbReference type="PANTHER" id="PTHR34978">
    <property type="entry name" value="POSSIBLE SENSOR-TRANSDUCER PROTEIN BLAR"/>
    <property type="match status" value="1"/>
</dbReference>
<gene>
    <name evidence="4" type="ORF">H8790_08800</name>
</gene>
<accession>A0A7G9B1Z7</accession>
<dbReference type="InterPro" id="IPR032250">
    <property type="entry name" value="DUF4825"/>
</dbReference>
<protein>
    <submittedName>
        <fullName evidence="4">DUF4825 domain-containing protein</fullName>
    </submittedName>
</protein>
<dbReference type="KEGG" id="ohi:H8790_08800"/>
<feature type="transmembrane region" description="Helical" evidence="1">
    <location>
        <begin position="296"/>
        <end position="315"/>
    </location>
</feature>
<proteinExistence type="predicted"/>
<evidence type="ECO:0000256" key="1">
    <source>
        <dbReference type="SAM" id="Phobius"/>
    </source>
</evidence>
<organism evidence="4 5">
    <name type="scientific">Oscillibacter hominis</name>
    <dbReference type="NCBI Taxonomy" id="2763056"/>
    <lineage>
        <taxon>Bacteria</taxon>
        <taxon>Bacillati</taxon>
        <taxon>Bacillota</taxon>
        <taxon>Clostridia</taxon>
        <taxon>Eubacteriales</taxon>
        <taxon>Oscillospiraceae</taxon>
        <taxon>Oscillibacter</taxon>
    </lineage>
</organism>
<reference evidence="4 5" key="1">
    <citation type="submission" date="2020-08" db="EMBL/GenBank/DDBJ databases">
        <authorList>
            <person name="Liu C."/>
            <person name="Sun Q."/>
        </authorList>
    </citation>
    <scope>NUCLEOTIDE SEQUENCE [LARGE SCALE GENOMIC DNA]</scope>
    <source>
        <strain evidence="4 5">NSJ-62</strain>
    </source>
</reference>
<feature type="transmembrane region" description="Helical" evidence="1">
    <location>
        <begin position="117"/>
        <end position="138"/>
    </location>
</feature>
<keyword evidence="5" id="KW-1185">Reference proteome</keyword>
<dbReference type="InterPro" id="IPR008756">
    <property type="entry name" value="Peptidase_M56"/>
</dbReference>
<evidence type="ECO:0000313" key="5">
    <source>
        <dbReference type="Proteomes" id="UP000515960"/>
    </source>
</evidence>
<dbReference type="RefSeq" id="WP_187332169.1">
    <property type="nucleotide sequence ID" value="NZ_CP060490.1"/>
</dbReference>
<feature type="transmembrane region" description="Helical" evidence="1">
    <location>
        <begin position="12"/>
        <end position="32"/>
    </location>
</feature>
<dbReference type="InterPro" id="IPR052173">
    <property type="entry name" value="Beta-lactam_resp_regulator"/>
</dbReference>